<accession>A0ABP5GDC3</accession>
<dbReference type="Gene3D" id="2.40.50.140">
    <property type="entry name" value="Nucleic acid-binding proteins"/>
    <property type="match status" value="1"/>
</dbReference>
<dbReference type="SMART" id="SM00357">
    <property type="entry name" value="CSP"/>
    <property type="match status" value="1"/>
</dbReference>
<dbReference type="PRINTS" id="PR00050">
    <property type="entry name" value="COLDSHOCK"/>
</dbReference>
<protein>
    <submittedName>
        <fullName evidence="3">Cold shock domain-containing protein</fullName>
    </submittedName>
</protein>
<comment type="caution">
    <text evidence="3">The sequence shown here is derived from an EMBL/GenBank/DDBJ whole genome shotgun (WGS) entry which is preliminary data.</text>
</comment>
<dbReference type="InterPro" id="IPR002059">
    <property type="entry name" value="CSP_DNA-bd"/>
</dbReference>
<dbReference type="InterPro" id="IPR011129">
    <property type="entry name" value="CSD"/>
</dbReference>
<dbReference type="Pfam" id="PF00313">
    <property type="entry name" value="CSD"/>
    <property type="match status" value="1"/>
</dbReference>
<reference evidence="4" key="1">
    <citation type="journal article" date="2019" name="Int. J. Syst. Evol. Microbiol.">
        <title>The Global Catalogue of Microorganisms (GCM) 10K type strain sequencing project: providing services to taxonomists for standard genome sequencing and annotation.</title>
        <authorList>
            <consortium name="The Broad Institute Genomics Platform"/>
            <consortium name="The Broad Institute Genome Sequencing Center for Infectious Disease"/>
            <person name="Wu L."/>
            <person name="Ma J."/>
        </authorList>
    </citation>
    <scope>NUCLEOTIDE SEQUENCE [LARGE SCALE GENOMIC DNA]</scope>
    <source>
        <strain evidence="4">JCM 16014</strain>
    </source>
</reference>
<proteinExistence type="predicted"/>
<evidence type="ECO:0000256" key="1">
    <source>
        <dbReference type="SAM" id="MobiDB-lite"/>
    </source>
</evidence>
<evidence type="ECO:0000313" key="3">
    <source>
        <dbReference type="EMBL" id="GAA2044450.1"/>
    </source>
</evidence>
<feature type="domain" description="CSD" evidence="2">
    <location>
        <begin position="2"/>
        <end position="66"/>
    </location>
</feature>
<gene>
    <name evidence="3" type="ORF">GCM10009839_55120</name>
</gene>
<dbReference type="PROSITE" id="PS51857">
    <property type="entry name" value="CSD_2"/>
    <property type="match status" value="1"/>
</dbReference>
<dbReference type="EMBL" id="BAAAQN010000037">
    <property type="protein sequence ID" value="GAA2044450.1"/>
    <property type="molecule type" value="Genomic_DNA"/>
</dbReference>
<name>A0ABP5GDC3_9ACTN</name>
<feature type="region of interest" description="Disordered" evidence="1">
    <location>
        <begin position="52"/>
        <end position="83"/>
    </location>
</feature>
<dbReference type="SUPFAM" id="SSF50249">
    <property type="entry name" value="Nucleic acid-binding proteins"/>
    <property type="match status" value="1"/>
</dbReference>
<dbReference type="CDD" id="cd04458">
    <property type="entry name" value="CSP_CDS"/>
    <property type="match status" value="1"/>
</dbReference>
<keyword evidence="4" id="KW-1185">Reference proteome</keyword>
<dbReference type="InterPro" id="IPR012340">
    <property type="entry name" value="NA-bd_OB-fold"/>
</dbReference>
<evidence type="ECO:0000259" key="2">
    <source>
        <dbReference type="PROSITE" id="PS51857"/>
    </source>
</evidence>
<sequence length="138" mass="15041">MAVRGTVVSFDRIKGYGFVAAETGGEDVFLHVNDLLDDKNLLGPGSIVDFEIEDGDRGPKASQVSVVKSSQRSDLGSSRQRTVDADNDDMCDVLSVAEFEKEITEILLHADPTLNAAQILAVRNRVKQAAQNHGWVDR</sequence>
<feature type="compositionally biased region" description="Low complexity" evidence="1">
    <location>
        <begin position="62"/>
        <end position="73"/>
    </location>
</feature>
<dbReference type="Proteomes" id="UP001500751">
    <property type="component" value="Unassembled WGS sequence"/>
</dbReference>
<evidence type="ECO:0000313" key="4">
    <source>
        <dbReference type="Proteomes" id="UP001500751"/>
    </source>
</evidence>
<organism evidence="3 4">
    <name type="scientific">Catenulispora yoronensis</name>
    <dbReference type="NCBI Taxonomy" id="450799"/>
    <lineage>
        <taxon>Bacteria</taxon>
        <taxon>Bacillati</taxon>
        <taxon>Actinomycetota</taxon>
        <taxon>Actinomycetes</taxon>
        <taxon>Catenulisporales</taxon>
        <taxon>Catenulisporaceae</taxon>
        <taxon>Catenulispora</taxon>
    </lineage>
</organism>